<dbReference type="Pfam" id="PF04143">
    <property type="entry name" value="Sulf_transp"/>
    <property type="match status" value="1"/>
</dbReference>
<feature type="transmembrane region" description="Helical" evidence="1">
    <location>
        <begin position="87"/>
        <end position="110"/>
    </location>
</feature>
<reference evidence="3" key="1">
    <citation type="journal article" date="2010" name="Stand. Genomic Sci.">
        <title>Complete genome sequence of Sulfurimonas autotrophica type strain (OK10).</title>
        <authorList>
            <person name="Sikorski J."/>
            <person name="Munk C."/>
            <person name="Lapidus A."/>
            <person name="Djao O."/>
            <person name="Lucas S."/>
            <person name="Glavina Del Rio T."/>
            <person name="Nolan M."/>
            <person name="Tice H."/>
            <person name="Han C."/>
            <person name="Cheng J."/>
            <person name="Tapia R."/>
            <person name="Goodwin L."/>
            <person name="Pitluck S."/>
            <person name="Liolios K."/>
            <person name="Ivanova N."/>
            <person name="Mavromatis K."/>
            <person name="Mikhailova N."/>
            <person name="Pati A."/>
            <person name="Sims D."/>
            <person name="Meincke L."/>
            <person name="Brettin T."/>
            <person name="Detter J."/>
            <person name="Chen A."/>
            <person name="Palaniappan K."/>
            <person name="Land M."/>
            <person name="Hauser L."/>
            <person name="Chang Y."/>
            <person name="Jeffries C."/>
            <person name="Rohde M."/>
            <person name="Lang E."/>
            <person name="Spring S."/>
            <person name="Goker M."/>
            <person name="Woyke T."/>
            <person name="Bristow J."/>
            <person name="Eisen J."/>
            <person name="Markowitz V."/>
            <person name="Hugenholtz P."/>
            <person name="Kyrpides N."/>
            <person name="Klenk H."/>
        </authorList>
    </citation>
    <scope>NUCLEOTIDE SEQUENCE [LARGE SCALE GENOMIC DNA]</scope>
    <source>
        <strain evidence="3">ATCC BAA-671 / DSM 16294 / JCM 11897 / OK10</strain>
    </source>
</reference>
<keyword evidence="1" id="KW-1133">Transmembrane helix</keyword>
<dbReference type="Proteomes" id="UP000007803">
    <property type="component" value="Chromosome"/>
</dbReference>
<keyword evidence="1" id="KW-0812">Transmembrane</keyword>
<dbReference type="KEGG" id="sua:Saut_1992"/>
<evidence type="ECO:0000313" key="2">
    <source>
        <dbReference type="EMBL" id="ADN10035.1"/>
    </source>
</evidence>
<evidence type="ECO:0000313" key="3">
    <source>
        <dbReference type="Proteomes" id="UP000007803"/>
    </source>
</evidence>
<accession>E0URE9</accession>
<dbReference type="SUPFAM" id="SSF103473">
    <property type="entry name" value="MFS general substrate transporter"/>
    <property type="match status" value="1"/>
</dbReference>
<sequence length="201" mass="21794">MFDRILNMFTTVSNESHGSLFVVFAIGLVFGVIIQYSRVDKFEKIAGFAMLRDTVVPKMLFLAIGLAAVGLYFMVEAGYASYHPKPIILGGLIIGGTIFGVSMAILGKCPGTGPVSIAEGRIDVLVGAIGGIFGGLVFTVYFDFFKKIMGESLGKTTLITYFQGHENLVVLIFGIVLIAVSIVIPLRQEFDEVDLKQLEEI</sequence>
<feature type="transmembrane region" description="Helical" evidence="1">
    <location>
        <begin position="122"/>
        <end position="142"/>
    </location>
</feature>
<dbReference type="InterPro" id="IPR036259">
    <property type="entry name" value="MFS_trans_sf"/>
</dbReference>
<feature type="transmembrane region" description="Helical" evidence="1">
    <location>
        <begin position="59"/>
        <end position="75"/>
    </location>
</feature>
<protein>
    <submittedName>
        <fullName evidence="2">Uncharacterized protein</fullName>
    </submittedName>
</protein>
<keyword evidence="1" id="KW-0472">Membrane</keyword>
<dbReference type="eggNOG" id="COG2391">
    <property type="taxonomic scope" value="Bacteria"/>
</dbReference>
<name>E0URE9_SULAO</name>
<dbReference type="AlphaFoldDB" id="E0URE9"/>
<dbReference type="InterPro" id="IPR007272">
    <property type="entry name" value="Sulf_transp_TsuA/YedE"/>
</dbReference>
<organism evidence="2 3">
    <name type="scientific">Sulfurimonas autotrophica (strain ATCC BAA-671 / DSM 16294 / JCM 11897 / OK10)</name>
    <dbReference type="NCBI Taxonomy" id="563040"/>
    <lineage>
        <taxon>Bacteria</taxon>
        <taxon>Pseudomonadati</taxon>
        <taxon>Campylobacterota</taxon>
        <taxon>Epsilonproteobacteria</taxon>
        <taxon>Campylobacterales</taxon>
        <taxon>Sulfurimonadaceae</taxon>
        <taxon>Sulfurimonas</taxon>
    </lineage>
</organism>
<dbReference type="STRING" id="563040.Saut_1992"/>
<dbReference type="HOGENOM" id="CLU_037802_0_1_7"/>
<feature type="transmembrane region" description="Helical" evidence="1">
    <location>
        <begin position="20"/>
        <end position="39"/>
    </location>
</feature>
<keyword evidence="3" id="KW-1185">Reference proteome</keyword>
<dbReference type="EMBL" id="CP002205">
    <property type="protein sequence ID" value="ADN10035.1"/>
    <property type="molecule type" value="Genomic_DNA"/>
</dbReference>
<feature type="transmembrane region" description="Helical" evidence="1">
    <location>
        <begin position="168"/>
        <end position="186"/>
    </location>
</feature>
<proteinExistence type="predicted"/>
<gene>
    <name evidence="2" type="ordered locus">Saut_1992</name>
</gene>
<evidence type="ECO:0000256" key="1">
    <source>
        <dbReference type="SAM" id="Phobius"/>
    </source>
</evidence>